<keyword evidence="2" id="KW-0732">Signal</keyword>
<feature type="chain" id="PRO_5004881713" evidence="2">
    <location>
        <begin position="31"/>
        <end position="292"/>
    </location>
</feature>
<organism evidence="3 4">
    <name type="scientific">Echinococcus granulosus</name>
    <name type="common">Hydatid tapeworm</name>
    <dbReference type="NCBI Taxonomy" id="6210"/>
    <lineage>
        <taxon>Eukaryota</taxon>
        <taxon>Metazoa</taxon>
        <taxon>Spiralia</taxon>
        <taxon>Lophotrochozoa</taxon>
        <taxon>Platyhelminthes</taxon>
        <taxon>Cestoda</taxon>
        <taxon>Eucestoda</taxon>
        <taxon>Cyclophyllidea</taxon>
        <taxon>Taeniidae</taxon>
        <taxon>Echinococcus</taxon>
        <taxon>Echinococcus granulosus group</taxon>
    </lineage>
</organism>
<dbReference type="GeneID" id="36345935"/>
<keyword evidence="1" id="KW-1133">Transmembrane helix</keyword>
<dbReference type="CTD" id="36345935"/>
<dbReference type="AlphaFoldDB" id="W6U1C7"/>
<evidence type="ECO:0000256" key="1">
    <source>
        <dbReference type="SAM" id="Phobius"/>
    </source>
</evidence>
<protein>
    <submittedName>
        <fullName evidence="3">Uncharacterized protein</fullName>
    </submittedName>
</protein>
<gene>
    <name evidence="3" type="ORF">EGR_10220</name>
</gene>
<evidence type="ECO:0000313" key="4">
    <source>
        <dbReference type="Proteomes" id="UP000019149"/>
    </source>
</evidence>
<feature type="signal peptide" evidence="2">
    <location>
        <begin position="1"/>
        <end position="30"/>
    </location>
</feature>
<keyword evidence="1" id="KW-0812">Transmembrane</keyword>
<keyword evidence="4" id="KW-1185">Reference proteome</keyword>
<comment type="caution">
    <text evidence="3">The sequence shown here is derived from an EMBL/GenBank/DDBJ whole genome shotgun (WGS) entry which is preliminary data.</text>
</comment>
<keyword evidence="1" id="KW-0472">Membrane</keyword>
<name>W6U1C7_ECHGR</name>
<dbReference type="KEGG" id="egl:EGR_10220"/>
<reference evidence="3 4" key="1">
    <citation type="journal article" date="2013" name="Nat. Genet.">
        <title>The genome of the hydatid tapeworm Echinococcus granulosus.</title>
        <authorList>
            <person name="Zheng H."/>
            <person name="Zhang W."/>
            <person name="Zhang L."/>
            <person name="Zhang Z."/>
            <person name="Li J."/>
            <person name="Lu G."/>
            <person name="Zhu Y."/>
            <person name="Wang Y."/>
            <person name="Huang Y."/>
            <person name="Liu J."/>
            <person name="Kang H."/>
            <person name="Chen J."/>
            <person name="Wang L."/>
            <person name="Chen A."/>
            <person name="Yu S."/>
            <person name="Gao Z."/>
            <person name="Jin L."/>
            <person name="Gu W."/>
            <person name="Wang Z."/>
            <person name="Zhao L."/>
            <person name="Shi B."/>
            <person name="Wen H."/>
            <person name="Lin R."/>
            <person name="Jones M.K."/>
            <person name="Brejova B."/>
            <person name="Vinar T."/>
            <person name="Zhao G."/>
            <person name="McManus D.P."/>
            <person name="Chen Z."/>
            <person name="Zhou Y."/>
            <person name="Wang S."/>
        </authorList>
    </citation>
    <scope>NUCLEOTIDE SEQUENCE [LARGE SCALE GENOMIC DNA]</scope>
</reference>
<sequence length="292" mass="33518">MSLISRSFVFAHQSLLVLVPATLVLHLVESFDEDRQSEFGSKFIHRQLMDDNSFEIGLADIVASCENEIFIFRCPLRMRKRLLFIIRWFKSLGINIINLLIFGALRHTPITTYKENDYKFLINNMLKSTNNLKSLHLCSNVLILRKAFKPSGCISGLLTTQIKAKCHKFCTTAFHNNAKKNRLEQMVALYLTSGKCSAFRQNMTTNPPTGDNNLIDAAQDSFVKRSVLMAFYPLKKCTLMLANKKIINSKASYVDELPIYLRIYKISVNHHRILFCMVILRDYLCLVPLPSL</sequence>
<accession>W6U1C7</accession>
<dbReference type="RefSeq" id="XP_024346106.1">
    <property type="nucleotide sequence ID" value="XM_024499469.1"/>
</dbReference>
<feature type="transmembrane region" description="Helical" evidence="1">
    <location>
        <begin position="84"/>
        <end position="105"/>
    </location>
</feature>
<dbReference type="EMBL" id="APAU02000200">
    <property type="protein sequence ID" value="EUB54910.1"/>
    <property type="molecule type" value="Genomic_DNA"/>
</dbReference>
<proteinExistence type="predicted"/>
<evidence type="ECO:0000313" key="3">
    <source>
        <dbReference type="EMBL" id="EUB54910.1"/>
    </source>
</evidence>
<dbReference type="Proteomes" id="UP000019149">
    <property type="component" value="Unassembled WGS sequence"/>
</dbReference>
<evidence type="ECO:0000256" key="2">
    <source>
        <dbReference type="SAM" id="SignalP"/>
    </source>
</evidence>